<comment type="caution">
    <text evidence="2">The sequence shown here is derived from an EMBL/GenBank/DDBJ whole genome shotgun (WGS) entry which is preliminary data.</text>
</comment>
<dbReference type="PANTHER" id="PTHR21310:SF58">
    <property type="entry name" value="AMINOGLYCOSIDE PHOSPHOTRANSFERASE DOMAIN-CONTAINING PROTEIN"/>
    <property type="match status" value="1"/>
</dbReference>
<dbReference type="CDD" id="cd05120">
    <property type="entry name" value="APH_ChoK_like"/>
    <property type="match status" value="1"/>
</dbReference>
<dbReference type="RefSeq" id="XP_037203843.1">
    <property type="nucleotide sequence ID" value="XM_037355972.1"/>
</dbReference>
<dbReference type="AlphaFoldDB" id="A0A8H5R2L2"/>
<dbReference type="Pfam" id="PF01636">
    <property type="entry name" value="APH"/>
    <property type="match status" value="1"/>
</dbReference>
<dbReference type="PANTHER" id="PTHR21310">
    <property type="entry name" value="AMINOGLYCOSIDE PHOSPHOTRANSFERASE-RELATED-RELATED"/>
    <property type="match status" value="1"/>
</dbReference>
<sequence length="409" mass="46450">MYGDSPPPQRTAAPYPEGEVIYKCTERYIVRHGNTVTKYAIHPDGMGVNDKPNEALVLQFIKENTTIPVPEVISSDWDRIELEYIEGQTLKEAWPSLEPHERTAILDQLKDYLGQLRALKGFYIGRFDGQGAVIPSMMTRSGGPFTSLETFQEWLVRPPKRIEEQSLHWAQMTKQLGADYPIVFTHGDISSRNIMIRNGRIVAILDWEWAGWYPVYWDYVFALRGLDNVDWKTLGSHIPSLFDERSLYPQLGNISIQQFVHEIPFNAVIPLLCLVSMRNKRLKPLEEKMLTIPVGISTDQRSGRHDIDRVKFVTFPNFYGPSVDVGDVRRTIGPDDLLVDSVDPPGFQLIVALSVDGLMEVLVHGRREVHENVPLVPSVDWVSFEYHVQKIKSTTNAIIAQLAILEASA</sequence>
<accession>A0A8H5R2L2</accession>
<dbReference type="InterPro" id="IPR051678">
    <property type="entry name" value="AGP_Transferase"/>
</dbReference>
<reference evidence="2 3" key="1">
    <citation type="submission" date="2020-05" db="EMBL/GenBank/DDBJ databases">
        <title>Identification and distribution of gene clusters putatively required for synthesis of sphingolipid metabolism inhibitors in phylogenetically diverse species of the filamentous fungus Fusarium.</title>
        <authorList>
            <person name="Kim H.-S."/>
            <person name="Busman M."/>
            <person name="Brown D.W."/>
            <person name="Divon H."/>
            <person name="Uhlig S."/>
            <person name="Proctor R.H."/>
        </authorList>
    </citation>
    <scope>NUCLEOTIDE SEQUENCE [LARGE SCALE GENOMIC DNA]</scope>
    <source>
        <strain evidence="2 3">NRRL 66243</strain>
    </source>
</reference>
<dbReference type="GeneID" id="59308242"/>
<name>A0A8H5R2L2_9HYPO</name>
<dbReference type="SUPFAM" id="SSF56112">
    <property type="entry name" value="Protein kinase-like (PK-like)"/>
    <property type="match status" value="1"/>
</dbReference>
<organism evidence="2 3">
    <name type="scientific">Fusarium tjaetaba</name>
    <dbReference type="NCBI Taxonomy" id="1567544"/>
    <lineage>
        <taxon>Eukaryota</taxon>
        <taxon>Fungi</taxon>
        <taxon>Dikarya</taxon>
        <taxon>Ascomycota</taxon>
        <taxon>Pezizomycotina</taxon>
        <taxon>Sordariomycetes</taxon>
        <taxon>Hypocreomycetidae</taxon>
        <taxon>Hypocreales</taxon>
        <taxon>Nectriaceae</taxon>
        <taxon>Fusarium</taxon>
        <taxon>Fusarium fujikuroi species complex</taxon>
    </lineage>
</organism>
<gene>
    <name evidence="2" type="ORF">FTJAE_9088</name>
</gene>
<dbReference type="Gene3D" id="3.90.1200.10">
    <property type="match status" value="1"/>
</dbReference>
<dbReference type="InterPro" id="IPR002575">
    <property type="entry name" value="Aminoglycoside_PTrfase"/>
</dbReference>
<feature type="domain" description="Aminoglycoside phosphotransferase" evidence="1">
    <location>
        <begin position="28"/>
        <end position="224"/>
    </location>
</feature>
<evidence type="ECO:0000313" key="3">
    <source>
        <dbReference type="Proteomes" id="UP000530670"/>
    </source>
</evidence>
<dbReference type="GO" id="GO:0016301">
    <property type="term" value="F:kinase activity"/>
    <property type="evidence" value="ECO:0007669"/>
    <property type="project" value="UniProtKB-KW"/>
</dbReference>
<dbReference type="Proteomes" id="UP000530670">
    <property type="component" value="Unassembled WGS sequence"/>
</dbReference>
<proteinExistence type="predicted"/>
<protein>
    <submittedName>
        <fullName evidence="2">Kinase</fullName>
    </submittedName>
</protein>
<keyword evidence="2" id="KW-0808">Transferase</keyword>
<dbReference type="EMBL" id="JAAQRI010000203">
    <property type="protein sequence ID" value="KAF5627820.1"/>
    <property type="molecule type" value="Genomic_DNA"/>
</dbReference>
<keyword evidence="3" id="KW-1185">Reference proteome</keyword>
<dbReference type="OrthoDB" id="2906425at2759"/>
<evidence type="ECO:0000313" key="2">
    <source>
        <dbReference type="EMBL" id="KAF5627820.1"/>
    </source>
</evidence>
<dbReference type="InterPro" id="IPR011009">
    <property type="entry name" value="Kinase-like_dom_sf"/>
</dbReference>
<evidence type="ECO:0000259" key="1">
    <source>
        <dbReference type="Pfam" id="PF01636"/>
    </source>
</evidence>
<keyword evidence="2" id="KW-0418">Kinase</keyword>